<reference evidence="4 5" key="1">
    <citation type="submission" date="2024-04" db="EMBL/GenBank/DDBJ databases">
        <title>Novel species of the genus Ideonella isolated from streams.</title>
        <authorList>
            <person name="Lu H."/>
        </authorList>
    </citation>
    <scope>NUCLEOTIDE SEQUENCE [LARGE SCALE GENOMIC DNA]</scope>
    <source>
        <strain evidence="4 5">BYS139W</strain>
    </source>
</reference>
<dbReference type="Pfam" id="PF00486">
    <property type="entry name" value="Trans_reg_C"/>
    <property type="match status" value="1"/>
</dbReference>
<name>A0ABU9BEG3_9BURK</name>
<keyword evidence="5" id="KW-1185">Reference proteome</keyword>
<dbReference type="SUPFAM" id="SSF46894">
    <property type="entry name" value="C-terminal effector domain of the bipartite response regulators"/>
    <property type="match status" value="1"/>
</dbReference>
<evidence type="ECO:0000259" key="3">
    <source>
        <dbReference type="PROSITE" id="PS51755"/>
    </source>
</evidence>
<dbReference type="Gene3D" id="1.10.10.10">
    <property type="entry name" value="Winged helix-like DNA-binding domain superfamily/Winged helix DNA-binding domain"/>
    <property type="match status" value="1"/>
</dbReference>
<sequence length="295" mass="32905">MSTSRYRFGPYELRPAERLLLREGQPLHLRARGFDVLLALIEQQGAVVSKPQLLERVWAGVVVEDNNLTVQITALRKLLGPRAIATVTGRGYRWNWPLTALHDDVEPFVRHALETGAARRRLCAVLGGDGPVWPRLVERDAVCALQRWSHMREHIIEPAWARWRGRPLETAPQHLLCCFDSLQAALDCALQVQAAVGQRRHTREPGRAFALRLALSVDELVIDEAGLMAGTALLTMPQLLRAAAPGELLVDGLAHGLLAGRTDLLFDGRPWRGERSGARSEVAFRVRRVESPTLF</sequence>
<proteinExistence type="predicted"/>
<evidence type="ECO:0000313" key="5">
    <source>
        <dbReference type="Proteomes" id="UP001368500"/>
    </source>
</evidence>
<dbReference type="CDD" id="cd00383">
    <property type="entry name" value="trans_reg_C"/>
    <property type="match status" value="1"/>
</dbReference>
<accession>A0ABU9BEG3</accession>
<dbReference type="InterPro" id="IPR029787">
    <property type="entry name" value="Nucleotide_cyclase"/>
</dbReference>
<gene>
    <name evidence="4" type="ORF">AACH11_15605</name>
</gene>
<comment type="caution">
    <text evidence="4">The sequence shown here is derived from an EMBL/GenBank/DDBJ whole genome shotgun (WGS) entry which is preliminary data.</text>
</comment>
<dbReference type="SUPFAM" id="SSF55073">
    <property type="entry name" value="Nucleotide cyclase"/>
    <property type="match status" value="1"/>
</dbReference>
<keyword evidence="1 2" id="KW-0238">DNA-binding</keyword>
<organism evidence="4 5">
    <name type="scientific">Pseudaquabacterium rugosum</name>
    <dbReference type="NCBI Taxonomy" id="2984194"/>
    <lineage>
        <taxon>Bacteria</taxon>
        <taxon>Pseudomonadati</taxon>
        <taxon>Pseudomonadota</taxon>
        <taxon>Betaproteobacteria</taxon>
        <taxon>Burkholderiales</taxon>
        <taxon>Sphaerotilaceae</taxon>
        <taxon>Pseudaquabacterium</taxon>
    </lineage>
</organism>
<protein>
    <submittedName>
        <fullName evidence="4">Transcriptional regulator</fullName>
    </submittedName>
</protein>
<dbReference type="Proteomes" id="UP001368500">
    <property type="component" value="Unassembled WGS sequence"/>
</dbReference>
<dbReference type="RefSeq" id="WP_341375172.1">
    <property type="nucleotide sequence ID" value="NZ_JBBUTF010000014.1"/>
</dbReference>
<dbReference type="InterPro" id="IPR016032">
    <property type="entry name" value="Sig_transdc_resp-reg_C-effctor"/>
</dbReference>
<dbReference type="EMBL" id="JBBUTF010000014">
    <property type="protein sequence ID" value="MEK8027390.1"/>
    <property type="molecule type" value="Genomic_DNA"/>
</dbReference>
<dbReference type="InterPro" id="IPR036388">
    <property type="entry name" value="WH-like_DNA-bd_sf"/>
</dbReference>
<feature type="DNA-binding region" description="OmpR/PhoB-type" evidence="2">
    <location>
        <begin position="3"/>
        <end position="96"/>
    </location>
</feature>
<evidence type="ECO:0000256" key="1">
    <source>
        <dbReference type="ARBA" id="ARBA00023125"/>
    </source>
</evidence>
<evidence type="ECO:0000313" key="4">
    <source>
        <dbReference type="EMBL" id="MEK8027390.1"/>
    </source>
</evidence>
<dbReference type="PROSITE" id="PS51755">
    <property type="entry name" value="OMPR_PHOB"/>
    <property type="match status" value="1"/>
</dbReference>
<dbReference type="InterPro" id="IPR001867">
    <property type="entry name" value="OmpR/PhoB-type_DNA-bd"/>
</dbReference>
<dbReference type="SMART" id="SM00862">
    <property type="entry name" value="Trans_reg_C"/>
    <property type="match status" value="1"/>
</dbReference>
<evidence type="ECO:0000256" key="2">
    <source>
        <dbReference type="PROSITE-ProRule" id="PRU01091"/>
    </source>
</evidence>
<dbReference type="Gene3D" id="3.30.70.1230">
    <property type="entry name" value="Nucleotide cyclase"/>
    <property type="match status" value="1"/>
</dbReference>
<feature type="domain" description="OmpR/PhoB-type" evidence="3">
    <location>
        <begin position="3"/>
        <end position="96"/>
    </location>
</feature>